<dbReference type="RefSeq" id="XP_070145289.1">
    <property type="nucleotide sequence ID" value="XM_070289188.1"/>
</dbReference>
<name>A0ABM3C613_DROKI</name>
<feature type="compositionally biased region" description="Gly residues" evidence="1">
    <location>
        <begin position="113"/>
        <end position="136"/>
    </location>
</feature>
<protein>
    <submittedName>
        <fullName evidence="4 5">Uncharacterized protein isoform X1</fullName>
    </submittedName>
</protein>
<proteinExistence type="predicted"/>
<sequence length="172" mass="18027">MKNSKCLPNERRQLRDQLTRSCVLLLLSPPIKRASSTISAIGAEEPSSNQWNMLMPVREYNKHIAKIPNCKMRQRPALRAAFVWMCSLPFLLLLLVLLLDVAQALDPAASGAGSSGTGGAGGGATSTAGGNGGASGGSLSSGPPTLIANLTEQGSPGVYNSTMGYNANYMYI</sequence>
<feature type="transmembrane region" description="Helical" evidence="2">
    <location>
        <begin position="81"/>
        <end position="99"/>
    </location>
</feature>
<evidence type="ECO:0000313" key="5">
    <source>
        <dbReference type="RefSeq" id="XP_070145289.1"/>
    </source>
</evidence>
<feature type="region of interest" description="Disordered" evidence="1">
    <location>
        <begin position="110"/>
        <end position="139"/>
    </location>
</feature>
<evidence type="ECO:0000313" key="4">
    <source>
        <dbReference type="RefSeq" id="XP_041631580.1"/>
    </source>
</evidence>
<accession>A0ABM3C613</accession>
<reference evidence="3 4" key="1">
    <citation type="submission" date="2025-05" db="UniProtKB">
        <authorList>
            <consortium name="RefSeq"/>
        </authorList>
    </citation>
    <scope>NUCLEOTIDE SEQUENCE [LARGE SCALE GENOMIC DNA]</scope>
    <source>
        <strain evidence="3 4">14028-0561.14</strain>
        <tissue evidence="4 5">Whole fly</tissue>
    </source>
</reference>
<dbReference type="RefSeq" id="XP_041631580.1">
    <property type="nucleotide sequence ID" value="XM_041775646.2"/>
</dbReference>
<keyword evidence="3" id="KW-1185">Reference proteome</keyword>
<evidence type="ECO:0000313" key="3">
    <source>
        <dbReference type="Proteomes" id="UP001652661"/>
    </source>
</evidence>
<keyword evidence="2" id="KW-1133">Transmembrane helix</keyword>
<gene>
    <name evidence="4 5" type="primary">LOC108082794</name>
</gene>
<organism evidence="3 4">
    <name type="scientific">Drosophila kikkawai</name>
    <name type="common">Fruit fly</name>
    <dbReference type="NCBI Taxonomy" id="30033"/>
    <lineage>
        <taxon>Eukaryota</taxon>
        <taxon>Metazoa</taxon>
        <taxon>Ecdysozoa</taxon>
        <taxon>Arthropoda</taxon>
        <taxon>Hexapoda</taxon>
        <taxon>Insecta</taxon>
        <taxon>Pterygota</taxon>
        <taxon>Neoptera</taxon>
        <taxon>Endopterygota</taxon>
        <taxon>Diptera</taxon>
        <taxon>Brachycera</taxon>
        <taxon>Muscomorpha</taxon>
        <taxon>Ephydroidea</taxon>
        <taxon>Drosophilidae</taxon>
        <taxon>Drosophila</taxon>
        <taxon>Sophophora</taxon>
    </lineage>
</organism>
<dbReference type="GeneID" id="108082794"/>
<dbReference type="Proteomes" id="UP001652661">
    <property type="component" value="Chromosome 2L"/>
</dbReference>
<keyword evidence="2" id="KW-0472">Membrane</keyword>
<keyword evidence="2" id="KW-0812">Transmembrane</keyword>
<evidence type="ECO:0000256" key="2">
    <source>
        <dbReference type="SAM" id="Phobius"/>
    </source>
</evidence>
<evidence type="ECO:0000256" key="1">
    <source>
        <dbReference type="SAM" id="MobiDB-lite"/>
    </source>
</evidence>